<dbReference type="Proteomes" id="UP000322245">
    <property type="component" value="Unassembled WGS sequence"/>
</dbReference>
<gene>
    <name evidence="1" type="ORF">B9479_003643</name>
</gene>
<organism evidence="1 2">
    <name type="scientific">Cryptococcus floricola</name>
    <dbReference type="NCBI Taxonomy" id="2591691"/>
    <lineage>
        <taxon>Eukaryota</taxon>
        <taxon>Fungi</taxon>
        <taxon>Dikarya</taxon>
        <taxon>Basidiomycota</taxon>
        <taxon>Agaricomycotina</taxon>
        <taxon>Tremellomycetes</taxon>
        <taxon>Tremellales</taxon>
        <taxon>Cryptococcaceae</taxon>
        <taxon>Cryptococcus</taxon>
    </lineage>
</organism>
<sequence length="101" mass="11771">MSTELQAEPTPSQGDELQDEFSRIPEENFTIMEDFKIYFEINTSNGFERYESDIKDAKDSIYYDVEEEVRSALEAEVALRKREGRTEGLMGSVRVFPEEIF</sequence>
<dbReference type="AlphaFoldDB" id="A0A5D3AZB1"/>
<name>A0A5D3AZB1_9TREE</name>
<evidence type="ECO:0000313" key="1">
    <source>
        <dbReference type="EMBL" id="TYJ55611.1"/>
    </source>
</evidence>
<keyword evidence="2" id="KW-1185">Reference proteome</keyword>
<accession>A0A5D3AZB1</accession>
<protein>
    <submittedName>
        <fullName evidence="1">Uncharacterized protein</fullName>
    </submittedName>
</protein>
<evidence type="ECO:0000313" key="2">
    <source>
        <dbReference type="Proteomes" id="UP000322245"/>
    </source>
</evidence>
<proteinExistence type="predicted"/>
<comment type="caution">
    <text evidence="1">The sequence shown here is derived from an EMBL/GenBank/DDBJ whole genome shotgun (WGS) entry which is preliminary data.</text>
</comment>
<reference evidence="1 2" key="1">
    <citation type="submission" date="2017-05" db="EMBL/GenBank/DDBJ databases">
        <title>The Genome Sequence of Tsuchiyaea wingfieldii DSM 27421.</title>
        <authorList>
            <person name="Cuomo C."/>
            <person name="Passer A."/>
            <person name="Billmyre B."/>
            <person name="Heitman J."/>
        </authorList>
    </citation>
    <scope>NUCLEOTIDE SEQUENCE [LARGE SCALE GENOMIC DNA]</scope>
    <source>
        <strain evidence="1 2">DSM 27421</strain>
    </source>
</reference>
<dbReference type="EMBL" id="NIDF01000036">
    <property type="protein sequence ID" value="TYJ55611.1"/>
    <property type="molecule type" value="Genomic_DNA"/>
</dbReference>